<accession>A0A327MLC8</accession>
<name>A0A327MLC8_PSEFL</name>
<protein>
    <submittedName>
        <fullName evidence="1">Uncharacterized protein</fullName>
    </submittedName>
</protein>
<gene>
    <name evidence="1" type="ORF">DOZ80_28195</name>
</gene>
<dbReference type="EMBL" id="QLIN01000017">
    <property type="protein sequence ID" value="RAI63751.1"/>
    <property type="molecule type" value="Genomic_DNA"/>
</dbReference>
<comment type="caution">
    <text evidence="1">The sequence shown here is derived from an EMBL/GenBank/DDBJ whole genome shotgun (WGS) entry which is preliminary data.</text>
</comment>
<reference evidence="1 2" key="1">
    <citation type="submission" date="2018-06" db="EMBL/GenBank/DDBJ databases">
        <authorList>
            <person name="Zhirakovskaya E."/>
        </authorList>
    </citation>
    <scope>NUCLEOTIDE SEQUENCE [LARGE SCALE GENOMIC DNA]</scope>
    <source>
        <strain evidence="1 2">LY3</strain>
    </source>
</reference>
<sequence>MESVGNLLRSVAISRESVIVCSFSTQMLLRGKYWQHVKSLRMQEEEAGNNQELRVSIHAVQRNGALDVSVGDVDQRVR</sequence>
<dbReference type="AlphaFoldDB" id="A0A327MLC8"/>
<organism evidence="1 2">
    <name type="scientific">Pseudomonas fluorescens</name>
    <dbReference type="NCBI Taxonomy" id="294"/>
    <lineage>
        <taxon>Bacteria</taxon>
        <taxon>Pseudomonadati</taxon>
        <taxon>Pseudomonadota</taxon>
        <taxon>Gammaproteobacteria</taxon>
        <taxon>Pseudomonadales</taxon>
        <taxon>Pseudomonadaceae</taxon>
        <taxon>Pseudomonas</taxon>
    </lineage>
</organism>
<dbReference type="Proteomes" id="UP000249493">
    <property type="component" value="Unassembled WGS sequence"/>
</dbReference>
<evidence type="ECO:0000313" key="2">
    <source>
        <dbReference type="Proteomes" id="UP000249493"/>
    </source>
</evidence>
<evidence type="ECO:0000313" key="1">
    <source>
        <dbReference type="EMBL" id="RAI63751.1"/>
    </source>
</evidence>
<proteinExistence type="predicted"/>